<dbReference type="AlphaFoldDB" id="A0AAQ4DZ45"/>
<feature type="transmembrane region" description="Helical" evidence="8">
    <location>
        <begin position="262"/>
        <end position="290"/>
    </location>
</feature>
<feature type="transmembrane region" description="Helical" evidence="8">
    <location>
        <begin position="190"/>
        <end position="210"/>
    </location>
</feature>
<sequence length="479" mass="52577">MRAKGDVYVVEFDARLPDAADKHNKIFGELEACTVMKTEGKKETTNASSVDFVLNLIRSYMWLVPLIHTEFWMSAGFSLLQPFFPGLASSRGLSASKYGFVFSNYKFGMLIGSIAAERMIKAQPPTTCYLIGQGCFFFFMIVFGCLYWIQDGGVLLASSLACVLVGGLANNMYLVGMFTVITAKFHENSGIIIGFLEFLFGAGNMAGSYIGGCLIDVWCYPLPFIVIGVIAVSTFPFIAVLRRRLDSDSESKQPCLTAEEEMINYLWLLLDPVFIADMITLTMVWIILGFNEPTLEPSIKQFNLSSSETGMVYTVQYGFYACGCIIAGLISHFKGDAWYMVLGQFTCTAAFLVMAPVSFVASERKLWNVYMGQMLNGIGTSSIFICAYSHVLSHVMRIGYPNNIRTNGFVSSSVFSFLVVGAILTPPIAGYVYDTFGYQNACLALSCLLGAWIPATFAVWFHTACKTSGSARISASGTT</sequence>
<dbReference type="Proteomes" id="UP001321473">
    <property type="component" value="Unassembled WGS sequence"/>
</dbReference>
<organism evidence="9 10">
    <name type="scientific">Amblyomma americanum</name>
    <name type="common">Lone star tick</name>
    <dbReference type="NCBI Taxonomy" id="6943"/>
    <lineage>
        <taxon>Eukaryota</taxon>
        <taxon>Metazoa</taxon>
        <taxon>Ecdysozoa</taxon>
        <taxon>Arthropoda</taxon>
        <taxon>Chelicerata</taxon>
        <taxon>Arachnida</taxon>
        <taxon>Acari</taxon>
        <taxon>Parasitiformes</taxon>
        <taxon>Ixodida</taxon>
        <taxon>Ixodoidea</taxon>
        <taxon>Ixodidae</taxon>
        <taxon>Amblyomminae</taxon>
        <taxon>Amblyomma</taxon>
    </lineage>
</organism>
<dbReference type="PANTHER" id="PTHR23506">
    <property type="entry name" value="GH10249P"/>
    <property type="match status" value="1"/>
</dbReference>
<accession>A0AAQ4DZ45</accession>
<dbReference type="GO" id="GO:0016020">
    <property type="term" value="C:membrane"/>
    <property type="evidence" value="ECO:0007669"/>
    <property type="project" value="UniProtKB-SubCell"/>
</dbReference>
<dbReference type="Gene3D" id="1.20.1250.20">
    <property type="entry name" value="MFS general substrate transporter like domains"/>
    <property type="match status" value="2"/>
</dbReference>
<keyword evidence="4 8" id="KW-0812">Transmembrane</keyword>
<feature type="transmembrane region" description="Helical" evidence="8">
    <location>
        <begin position="438"/>
        <end position="461"/>
    </location>
</feature>
<keyword evidence="7 8" id="KW-0472">Membrane</keyword>
<comment type="subcellular location">
    <subcellularLocation>
        <location evidence="1">Membrane</location>
        <topology evidence="1">Multi-pass membrane protein</topology>
    </subcellularLocation>
</comment>
<feature type="transmembrane region" description="Helical" evidence="8">
    <location>
        <begin position="155"/>
        <end position="178"/>
    </location>
</feature>
<dbReference type="PRINTS" id="PR01035">
    <property type="entry name" value="TCRTETA"/>
</dbReference>
<gene>
    <name evidence="9" type="ORF">V5799_005483</name>
</gene>
<keyword evidence="3" id="KW-0813">Transport</keyword>
<dbReference type="InterPro" id="IPR036259">
    <property type="entry name" value="MFS_trans_sf"/>
</dbReference>
<comment type="similarity">
    <text evidence="2">Belongs to the major facilitator superfamily. Vesicular transporter family.</text>
</comment>
<evidence type="ECO:0000256" key="7">
    <source>
        <dbReference type="ARBA" id="ARBA00023136"/>
    </source>
</evidence>
<feature type="transmembrane region" description="Helical" evidence="8">
    <location>
        <begin position="128"/>
        <end position="149"/>
    </location>
</feature>
<feature type="transmembrane region" description="Helical" evidence="8">
    <location>
        <begin position="310"/>
        <end position="330"/>
    </location>
</feature>
<dbReference type="PANTHER" id="PTHR23506:SF26">
    <property type="entry name" value="MFS-TYPE TRANSPORTER SLC18B1"/>
    <property type="match status" value="1"/>
</dbReference>
<proteinExistence type="inferred from homology"/>
<evidence type="ECO:0000256" key="1">
    <source>
        <dbReference type="ARBA" id="ARBA00004141"/>
    </source>
</evidence>
<dbReference type="EMBL" id="JARKHS020025054">
    <property type="protein sequence ID" value="KAK8767735.1"/>
    <property type="molecule type" value="Genomic_DNA"/>
</dbReference>
<keyword evidence="6 8" id="KW-1133">Transmembrane helix</keyword>
<dbReference type="InterPro" id="IPR001958">
    <property type="entry name" value="Tet-R_TetA/multi-R_MdtG-like"/>
</dbReference>
<reference evidence="9 10" key="1">
    <citation type="journal article" date="2023" name="Arcadia Sci">
        <title>De novo assembly of a long-read Amblyomma americanum tick genome.</title>
        <authorList>
            <person name="Chou S."/>
            <person name="Poskanzer K.E."/>
            <person name="Rollins M."/>
            <person name="Thuy-Boun P.S."/>
        </authorList>
    </citation>
    <scope>NUCLEOTIDE SEQUENCE [LARGE SCALE GENOMIC DNA]</scope>
    <source>
        <strain evidence="9">F_SG_1</strain>
        <tissue evidence="9">Salivary glands</tissue>
    </source>
</reference>
<feature type="transmembrane region" description="Helical" evidence="8">
    <location>
        <begin position="337"/>
        <end position="361"/>
    </location>
</feature>
<evidence type="ECO:0000256" key="4">
    <source>
        <dbReference type="ARBA" id="ARBA00022692"/>
    </source>
</evidence>
<evidence type="ECO:0008006" key="11">
    <source>
        <dbReference type="Google" id="ProtNLM"/>
    </source>
</evidence>
<feature type="transmembrane region" description="Helical" evidence="8">
    <location>
        <begin position="367"/>
        <end position="388"/>
    </location>
</feature>
<dbReference type="SUPFAM" id="SSF103473">
    <property type="entry name" value="MFS general substrate transporter"/>
    <property type="match status" value="1"/>
</dbReference>
<comment type="caution">
    <text evidence="9">The sequence shown here is derived from an EMBL/GenBank/DDBJ whole genome shotgun (WGS) entry which is preliminary data.</text>
</comment>
<evidence type="ECO:0000256" key="6">
    <source>
        <dbReference type="ARBA" id="ARBA00022989"/>
    </source>
</evidence>
<dbReference type="InterPro" id="IPR050930">
    <property type="entry name" value="MFS_Vesicular_Transporter"/>
</dbReference>
<evidence type="ECO:0000256" key="2">
    <source>
        <dbReference type="ARBA" id="ARBA00006829"/>
    </source>
</evidence>
<feature type="transmembrane region" description="Helical" evidence="8">
    <location>
        <begin position="409"/>
        <end position="432"/>
    </location>
</feature>
<keyword evidence="5" id="KW-0532">Neurotransmitter transport</keyword>
<evidence type="ECO:0000256" key="5">
    <source>
        <dbReference type="ARBA" id="ARBA00022775"/>
    </source>
</evidence>
<protein>
    <recommendedName>
        <fullName evidence="11">Mfs-type transporter</fullName>
    </recommendedName>
</protein>
<dbReference type="InterPro" id="IPR011701">
    <property type="entry name" value="MFS"/>
</dbReference>
<dbReference type="GO" id="GO:0022857">
    <property type="term" value="F:transmembrane transporter activity"/>
    <property type="evidence" value="ECO:0007669"/>
    <property type="project" value="InterPro"/>
</dbReference>
<feature type="transmembrane region" description="Helical" evidence="8">
    <location>
        <begin position="222"/>
        <end position="241"/>
    </location>
</feature>
<evidence type="ECO:0000256" key="8">
    <source>
        <dbReference type="SAM" id="Phobius"/>
    </source>
</evidence>
<dbReference type="Pfam" id="PF07690">
    <property type="entry name" value="MFS_1"/>
    <property type="match status" value="1"/>
</dbReference>
<evidence type="ECO:0000313" key="9">
    <source>
        <dbReference type="EMBL" id="KAK8767735.1"/>
    </source>
</evidence>
<evidence type="ECO:0000256" key="3">
    <source>
        <dbReference type="ARBA" id="ARBA00022448"/>
    </source>
</evidence>
<evidence type="ECO:0000313" key="10">
    <source>
        <dbReference type="Proteomes" id="UP001321473"/>
    </source>
</evidence>
<name>A0AAQ4DZ45_AMBAM</name>
<keyword evidence="10" id="KW-1185">Reference proteome</keyword>